<feature type="region of interest" description="Disordered" evidence="1">
    <location>
        <begin position="1"/>
        <end position="22"/>
    </location>
</feature>
<name>A0AAD5MVL3_PARTN</name>
<feature type="compositionally biased region" description="Basic residues" evidence="1">
    <location>
        <begin position="1"/>
        <end position="15"/>
    </location>
</feature>
<dbReference type="EMBL" id="JAHQIW010005250">
    <property type="protein sequence ID" value="KAJ1365372.1"/>
    <property type="molecule type" value="Genomic_DNA"/>
</dbReference>
<comment type="caution">
    <text evidence="2">The sequence shown here is derived from an EMBL/GenBank/DDBJ whole genome shotgun (WGS) entry which is preliminary data.</text>
</comment>
<organism evidence="2 3">
    <name type="scientific">Parelaphostrongylus tenuis</name>
    <name type="common">Meningeal worm</name>
    <dbReference type="NCBI Taxonomy" id="148309"/>
    <lineage>
        <taxon>Eukaryota</taxon>
        <taxon>Metazoa</taxon>
        <taxon>Ecdysozoa</taxon>
        <taxon>Nematoda</taxon>
        <taxon>Chromadorea</taxon>
        <taxon>Rhabditida</taxon>
        <taxon>Rhabditina</taxon>
        <taxon>Rhabditomorpha</taxon>
        <taxon>Strongyloidea</taxon>
        <taxon>Metastrongylidae</taxon>
        <taxon>Parelaphostrongylus</taxon>
    </lineage>
</organism>
<protein>
    <submittedName>
        <fullName evidence="2">Uncharacterized protein</fullName>
    </submittedName>
</protein>
<evidence type="ECO:0000313" key="2">
    <source>
        <dbReference type="EMBL" id="KAJ1365372.1"/>
    </source>
</evidence>
<dbReference type="AlphaFoldDB" id="A0AAD5MVL3"/>
<sequence>MVRKARGQRVKRPKYYQKQAEAARLQDRSCSLYGQENEGRTAFNSSPNDSSDSWFSFVEVALYALQDIGRATPQSPSSKSIFLEKPTEVRSSRNYGSQWCSGLCDGLGRHVHRWKDVDSPRHWSPSPKTSKSALLAISSKFHVE</sequence>
<evidence type="ECO:0000313" key="3">
    <source>
        <dbReference type="Proteomes" id="UP001196413"/>
    </source>
</evidence>
<keyword evidence="3" id="KW-1185">Reference proteome</keyword>
<dbReference type="Proteomes" id="UP001196413">
    <property type="component" value="Unassembled WGS sequence"/>
</dbReference>
<proteinExistence type="predicted"/>
<gene>
    <name evidence="2" type="ORF">KIN20_025655</name>
</gene>
<accession>A0AAD5MVL3</accession>
<reference evidence="2" key="1">
    <citation type="submission" date="2021-06" db="EMBL/GenBank/DDBJ databases">
        <title>Parelaphostrongylus tenuis whole genome reference sequence.</title>
        <authorList>
            <person name="Garwood T.J."/>
            <person name="Larsen P.A."/>
            <person name="Fountain-Jones N.M."/>
            <person name="Garbe J.R."/>
            <person name="Macchietto M.G."/>
            <person name="Kania S.A."/>
            <person name="Gerhold R.W."/>
            <person name="Richards J.E."/>
            <person name="Wolf T.M."/>
        </authorList>
    </citation>
    <scope>NUCLEOTIDE SEQUENCE</scope>
    <source>
        <strain evidence="2">MNPRO001-30</strain>
        <tissue evidence="2">Meninges</tissue>
    </source>
</reference>
<evidence type="ECO:0000256" key="1">
    <source>
        <dbReference type="SAM" id="MobiDB-lite"/>
    </source>
</evidence>